<dbReference type="FunFam" id="3.30.160.60:FF:000118">
    <property type="entry name" value="Ataxin-7-like protein 3"/>
    <property type="match status" value="1"/>
</dbReference>
<evidence type="ECO:0000256" key="4">
    <source>
        <dbReference type="ARBA" id="ARBA00022833"/>
    </source>
</evidence>
<proteinExistence type="inferred from homology"/>
<feature type="compositionally biased region" description="Low complexity" evidence="11">
    <location>
        <begin position="143"/>
        <end position="159"/>
    </location>
</feature>
<dbReference type="GO" id="GO:0070461">
    <property type="term" value="C:SAGA-type complex"/>
    <property type="evidence" value="ECO:0007669"/>
    <property type="project" value="TreeGrafter"/>
</dbReference>
<dbReference type="GO" id="GO:0008270">
    <property type="term" value="F:zinc ion binding"/>
    <property type="evidence" value="ECO:0007669"/>
    <property type="project" value="UniProtKB-KW"/>
</dbReference>
<dbReference type="Pfam" id="PF08209">
    <property type="entry name" value="Sgf11"/>
    <property type="match status" value="1"/>
</dbReference>
<evidence type="ECO:0000256" key="5">
    <source>
        <dbReference type="ARBA" id="ARBA00022853"/>
    </source>
</evidence>
<dbReference type="GO" id="GO:0006325">
    <property type="term" value="P:chromatin organization"/>
    <property type="evidence" value="ECO:0007669"/>
    <property type="project" value="UniProtKB-KW"/>
</dbReference>
<dbReference type="PANTHER" id="PTHR47674:SF3">
    <property type="entry name" value="SAGA-ASSOCIATED FACTOR 11"/>
    <property type="match status" value="1"/>
</dbReference>
<organism evidence="12 13">
    <name type="scientific">Trapa natans</name>
    <name type="common">Water chestnut</name>
    <dbReference type="NCBI Taxonomy" id="22666"/>
    <lineage>
        <taxon>Eukaryota</taxon>
        <taxon>Viridiplantae</taxon>
        <taxon>Streptophyta</taxon>
        <taxon>Embryophyta</taxon>
        <taxon>Tracheophyta</taxon>
        <taxon>Spermatophyta</taxon>
        <taxon>Magnoliopsida</taxon>
        <taxon>eudicotyledons</taxon>
        <taxon>Gunneridae</taxon>
        <taxon>Pentapetalae</taxon>
        <taxon>rosids</taxon>
        <taxon>malvids</taxon>
        <taxon>Myrtales</taxon>
        <taxon>Lythraceae</taxon>
        <taxon>Trapa</taxon>
    </lineage>
</organism>
<gene>
    <name evidence="12" type="ORF">SAY86_017444</name>
</gene>
<evidence type="ECO:0000256" key="11">
    <source>
        <dbReference type="SAM" id="MobiDB-lite"/>
    </source>
</evidence>
<evidence type="ECO:0000313" key="12">
    <source>
        <dbReference type="EMBL" id="KAK4790140.1"/>
    </source>
</evidence>
<sequence>MSLSDDENDSMSLNSQLPAHLFGDLLDSIIIDVASECHRAARLGLDRNLELEEEEMRLSAEARAMVVDATNNGEVNGKYIVDIFGQTHPSIANDIFECMNCGQSIMAGRFAPHLEKCMGKGRKARLKARRSSRLAQNRSARGSSVSVHSQYSSTSQLSNNTPVRIMKKMNDFGERFSAEISKPIHLVNPLVP</sequence>
<evidence type="ECO:0000256" key="3">
    <source>
        <dbReference type="ARBA" id="ARBA00022771"/>
    </source>
</evidence>
<evidence type="ECO:0000256" key="8">
    <source>
        <dbReference type="ARBA" id="ARBA00023163"/>
    </source>
</evidence>
<name>A0AAN7LQ37_TRANT</name>
<keyword evidence="2" id="KW-0479">Metal-binding</keyword>
<keyword evidence="5" id="KW-0156">Chromatin regulator</keyword>
<keyword evidence="6" id="KW-0805">Transcription regulation</keyword>
<evidence type="ECO:0000256" key="10">
    <source>
        <dbReference type="RuleBase" id="RU261113"/>
    </source>
</evidence>
<dbReference type="InterPro" id="IPR013246">
    <property type="entry name" value="SAGA_su_Sgf11"/>
</dbReference>
<keyword evidence="13" id="KW-1185">Reference proteome</keyword>
<keyword evidence="9" id="KW-0539">Nucleus</keyword>
<protein>
    <recommendedName>
        <fullName evidence="10">SAGA-associated factor 11</fullName>
    </recommendedName>
</protein>
<dbReference type="Proteomes" id="UP001346149">
    <property type="component" value="Unassembled WGS sequence"/>
</dbReference>
<comment type="similarity">
    <text evidence="10">Belongs to the SGF11 family.</text>
</comment>
<keyword evidence="7 10" id="KW-0010">Activator</keyword>
<feature type="region of interest" description="Disordered" evidence="11">
    <location>
        <begin position="127"/>
        <end position="159"/>
    </location>
</feature>
<evidence type="ECO:0000256" key="2">
    <source>
        <dbReference type="ARBA" id="ARBA00022723"/>
    </source>
</evidence>
<dbReference type="PANTHER" id="PTHR47674">
    <property type="entry name" value="SAGA-ASSOCIATED FACTOR 11"/>
    <property type="match status" value="1"/>
</dbReference>
<keyword evidence="3" id="KW-0863">Zinc-finger</keyword>
<dbReference type="Gene3D" id="3.30.160.60">
    <property type="entry name" value="Classic Zinc Finger"/>
    <property type="match status" value="1"/>
</dbReference>
<dbReference type="GO" id="GO:0071819">
    <property type="term" value="C:DUBm complex"/>
    <property type="evidence" value="ECO:0007669"/>
    <property type="project" value="UniProtKB-ARBA"/>
</dbReference>
<comment type="caution">
    <text evidence="12">The sequence shown here is derived from an EMBL/GenBank/DDBJ whole genome shotgun (WGS) entry which is preliminary data.</text>
</comment>
<keyword evidence="8" id="KW-0804">Transcription</keyword>
<comment type="subcellular location">
    <subcellularLocation>
        <location evidence="1 10">Nucleus</location>
    </subcellularLocation>
</comment>
<dbReference type="EMBL" id="JAXQNO010000010">
    <property type="protein sequence ID" value="KAK4790140.1"/>
    <property type="molecule type" value="Genomic_DNA"/>
</dbReference>
<evidence type="ECO:0000313" key="13">
    <source>
        <dbReference type="Proteomes" id="UP001346149"/>
    </source>
</evidence>
<evidence type="ECO:0000256" key="7">
    <source>
        <dbReference type="ARBA" id="ARBA00023159"/>
    </source>
</evidence>
<reference evidence="12 13" key="1">
    <citation type="journal article" date="2023" name="Hortic Res">
        <title>Pangenome of water caltrop reveals structural variations and asymmetric subgenome divergence after allopolyploidization.</title>
        <authorList>
            <person name="Zhang X."/>
            <person name="Chen Y."/>
            <person name="Wang L."/>
            <person name="Yuan Y."/>
            <person name="Fang M."/>
            <person name="Shi L."/>
            <person name="Lu R."/>
            <person name="Comes H.P."/>
            <person name="Ma Y."/>
            <person name="Chen Y."/>
            <person name="Huang G."/>
            <person name="Zhou Y."/>
            <person name="Zheng Z."/>
            <person name="Qiu Y."/>
        </authorList>
    </citation>
    <scope>NUCLEOTIDE SEQUENCE [LARGE SCALE GENOMIC DNA]</scope>
    <source>
        <strain evidence="12">F231</strain>
    </source>
</reference>
<dbReference type="AlphaFoldDB" id="A0AAN7LQ37"/>
<evidence type="ECO:0000256" key="6">
    <source>
        <dbReference type="ARBA" id="ARBA00023015"/>
    </source>
</evidence>
<keyword evidence="4" id="KW-0862">Zinc</keyword>
<evidence type="ECO:0000256" key="1">
    <source>
        <dbReference type="ARBA" id="ARBA00004123"/>
    </source>
</evidence>
<accession>A0AAN7LQ37</accession>
<evidence type="ECO:0000256" key="9">
    <source>
        <dbReference type="ARBA" id="ARBA00023242"/>
    </source>
</evidence>